<name>A0A090G7E5_MESPL</name>
<evidence type="ECO:0000256" key="1">
    <source>
        <dbReference type="SAM" id="MobiDB-lite"/>
    </source>
</evidence>
<accession>A0A090G7E5</accession>
<reference evidence="2 3" key="1">
    <citation type="submission" date="2014-08" db="EMBL/GenBank/DDBJ databases">
        <authorList>
            <person name="Moulin Lionel"/>
        </authorList>
    </citation>
    <scope>NUCLEOTIDE SEQUENCE [LARGE SCALE GENOMIC DNA]</scope>
</reference>
<evidence type="ECO:0000313" key="3">
    <source>
        <dbReference type="Proteomes" id="UP000046122"/>
    </source>
</evidence>
<sequence length="67" mass="7154">MAWTSDHTIAGAAEADIARSNLNPLIASELLSQAVMLVPFRPRLHGAQGDHGGESERRDGRPVHIGV</sequence>
<dbReference type="Proteomes" id="UP000046122">
    <property type="component" value="Unassembled WGS sequence"/>
</dbReference>
<proteinExistence type="predicted"/>
<gene>
    <name evidence="2" type="ORF">MPL3365_30269</name>
</gene>
<dbReference type="AlphaFoldDB" id="A0A090G7E5"/>
<evidence type="ECO:0000313" key="2">
    <source>
        <dbReference type="EMBL" id="CDX58712.1"/>
    </source>
</evidence>
<feature type="compositionally biased region" description="Basic and acidic residues" evidence="1">
    <location>
        <begin position="51"/>
        <end position="67"/>
    </location>
</feature>
<protein>
    <submittedName>
        <fullName evidence="2">Uncharacterized protein</fullName>
    </submittedName>
</protein>
<feature type="region of interest" description="Disordered" evidence="1">
    <location>
        <begin position="43"/>
        <end position="67"/>
    </location>
</feature>
<dbReference type="EMBL" id="CCNE01000023">
    <property type="protein sequence ID" value="CDX58712.1"/>
    <property type="molecule type" value="Genomic_DNA"/>
</dbReference>
<organism evidence="2 3">
    <name type="scientific">Mesorhizobium plurifarium</name>
    <dbReference type="NCBI Taxonomy" id="69974"/>
    <lineage>
        <taxon>Bacteria</taxon>
        <taxon>Pseudomonadati</taxon>
        <taxon>Pseudomonadota</taxon>
        <taxon>Alphaproteobacteria</taxon>
        <taxon>Hyphomicrobiales</taxon>
        <taxon>Phyllobacteriaceae</taxon>
        <taxon>Mesorhizobium</taxon>
    </lineage>
</organism>